<proteinExistence type="predicted"/>
<evidence type="ECO:0000313" key="1">
    <source>
        <dbReference type="EMBL" id="APO75455.1"/>
    </source>
</evidence>
<dbReference type="AlphaFoldDB" id="A0A1L5P5M9"/>
<name>A0A1L5P5M9_RHIET</name>
<sequence length="91" mass="9852">MYPSHGHDFHACSVTVMLAAKAGMLEANAATASLRAQITFRISNSSFFAVGRAKDGIIARDEMCGRHRLANARSEIAFENKAVFQYSSIAS</sequence>
<gene>
    <name evidence="1" type="ORF">AM571_CH02649</name>
</gene>
<organism evidence="1 2">
    <name type="scientific">Rhizobium etli 8C-3</name>
    <dbReference type="NCBI Taxonomy" id="538025"/>
    <lineage>
        <taxon>Bacteria</taxon>
        <taxon>Pseudomonadati</taxon>
        <taxon>Pseudomonadota</taxon>
        <taxon>Alphaproteobacteria</taxon>
        <taxon>Hyphomicrobiales</taxon>
        <taxon>Rhizobiaceae</taxon>
        <taxon>Rhizobium/Agrobacterium group</taxon>
        <taxon>Rhizobium</taxon>
    </lineage>
</organism>
<reference evidence="1 2" key="1">
    <citation type="submission" date="2016-09" db="EMBL/GenBank/DDBJ databases">
        <title>The complete genome sequences of Rhizobium gallicum, symbiovars gallicum and phaseoli, symbionts associated to common bean (Phaseolus vulgaris).</title>
        <authorList>
            <person name="Bustos P."/>
            <person name="Santamaria R.I."/>
            <person name="Perez-Carrascal O.M."/>
            <person name="Juarez S."/>
            <person name="Lozano L."/>
            <person name="Martinez-Flores I."/>
            <person name="Martinez-Romero E."/>
            <person name="Cevallos M."/>
            <person name="Romero D."/>
            <person name="Davila G."/>
            <person name="Gonzalez V."/>
        </authorList>
    </citation>
    <scope>NUCLEOTIDE SEQUENCE [LARGE SCALE GENOMIC DNA]</scope>
    <source>
        <strain evidence="1 2">8C-3</strain>
    </source>
</reference>
<dbReference type="EMBL" id="CP017241">
    <property type="protein sequence ID" value="APO75455.1"/>
    <property type="molecule type" value="Genomic_DNA"/>
</dbReference>
<dbReference type="Proteomes" id="UP000185109">
    <property type="component" value="Chromosome"/>
</dbReference>
<evidence type="ECO:0000313" key="2">
    <source>
        <dbReference type="Proteomes" id="UP000185109"/>
    </source>
</evidence>
<accession>A0A1L5P5M9</accession>
<protein>
    <submittedName>
        <fullName evidence="1">Uncharacterized protein</fullName>
    </submittedName>
</protein>